<feature type="transmembrane region" description="Helical" evidence="1">
    <location>
        <begin position="159"/>
        <end position="182"/>
    </location>
</feature>
<gene>
    <name evidence="2" type="ORF">KHQ06_16490</name>
</gene>
<keyword evidence="1" id="KW-1133">Transmembrane helix</keyword>
<sequence length="270" mass="28562">MIETATGLLRSTPWGRTAWRVVRGLVEIELVDRSLALSAQIFTSVLPVIMAASALSGWHSAAGAIRFQFGFDLGALPVGDAAEVSDSSLAAFGVVGLLMVVFSGTSFARALGRVYGAVWQVNSIGPRDAWRWFAALFAVALSVALVGQTQNFAHVRYVGWPLVLAGELIIWTVVWAFAPFLLTKGALAGRVAWATGLLTATGLTVVHLAGRVALPRITANAQRHFGPLGLAFTSVSWLFVMSVVIVGAASIIKAFASDETVVGRFLHGSN</sequence>
<organism evidence="2 3">
    <name type="scientific">Nocardia tengchongensis</name>
    <dbReference type="NCBI Taxonomy" id="2055889"/>
    <lineage>
        <taxon>Bacteria</taxon>
        <taxon>Bacillati</taxon>
        <taxon>Actinomycetota</taxon>
        <taxon>Actinomycetes</taxon>
        <taxon>Mycobacteriales</taxon>
        <taxon>Nocardiaceae</taxon>
        <taxon>Nocardia</taxon>
    </lineage>
</organism>
<feature type="transmembrane region" description="Helical" evidence="1">
    <location>
        <begin position="191"/>
        <end position="214"/>
    </location>
</feature>
<evidence type="ECO:0000313" key="3">
    <source>
        <dbReference type="Proteomes" id="UP000683310"/>
    </source>
</evidence>
<keyword evidence="1" id="KW-0472">Membrane</keyword>
<name>A0ABX8CXK9_9NOCA</name>
<feature type="transmembrane region" description="Helical" evidence="1">
    <location>
        <begin position="129"/>
        <end position="147"/>
    </location>
</feature>
<protein>
    <submittedName>
        <fullName evidence="2">Uncharacterized protein</fullName>
    </submittedName>
</protein>
<feature type="transmembrane region" description="Helical" evidence="1">
    <location>
        <begin position="234"/>
        <end position="256"/>
    </location>
</feature>
<accession>A0ABX8CXK9</accession>
<keyword evidence="1" id="KW-0812">Transmembrane</keyword>
<evidence type="ECO:0000256" key="1">
    <source>
        <dbReference type="SAM" id="Phobius"/>
    </source>
</evidence>
<evidence type="ECO:0000313" key="2">
    <source>
        <dbReference type="EMBL" id="QVI24224.1"/>
    </source>
</evidence>
<proteinExistence type="predicted"/>
<feature type="transmembrane region" description="Helical" evidence="1">
    <location>
        <begin position="89"/>
        <end position="108"/>
    </location>
</feature>
<dbReference type="RefSeq" id="WP_213560287.1">
    <property type="nucleotide sequence ID" value="NZ_JBHZDI010000042.1"/>
</dbReference>
<dbReference type="EMBL" id="CP074371">
    <property type="protein sequence ID" value="QVI24224.1"/>
    <property type="molecule type" value="Genomic_DNA"/>
</dbReference>
<keyword evidence="3" id="KW-1185">Reference proteome</keyword>
<dbReference type="Proteomes" id="UP000683310">
    <property type="component" value="Chromosome"/>
</dbReference>
<reference evidence="2 3" key="1">
    <citation type="submission" date="2021-04" db="EMBL/GenBank/DDBJ databases">
        <title>Nocardia tengchongensis.</title>
        <authorList>
            <person name="Zhuang k."/>
            <person name="Ran Y."/>
            <person name="Li W."/>
        </authorList>
    </citation>
    <scope>NUCLEOTIDE SEQUENCE [LARGE SCALE GENOMIC DNA]</scope>
    <source>
        <strain evidence="2 3">CFH S0057</strain>
    </source>
</reference>